<dbReference type="Proteomes" id="UP000612746">
    <property type="component" value="Unassembled WGS sequence"/>
</dbReference>
<feature type="domain" description="Golgi pH regulator conserved" evidence="7">
    <location>
        <begin position="149"/>
        <end position="213"/>
    </location>
</feature>
<name>A0A8H7U8D6_9FUNG</name>
<feature type="transmembrane region" description="Helical" evidence="5">
    <location>
        <begin position="431"/>
        <end position="452"/>
    </location>
</feature>
<feature type="transmembrane region" description="Helical" evidence="5">
    <location>
        <begin position="290"/>
        <end position="307"/>
    </location>
</feature>
<keyword evidence="4 5" id="KW-0472">Membrane</keyword>
<protein>
    <submittedName>
        <fullName evidence="8">Uncharacterized protein</fullName>
    </submittedName>
</protein>
<dbReference type="GO" id="GO:0016020">
    <property type="term" value="C:membrane"/>
    <property type="evidence" value="ECO:0007669"/>
    <property type="project" value="UniProtKB-SubCell"/>
</dbReference>
<evidence type="ECO:0000313" key="9">
    <source>
        <dbReference type="Proteomes" id="UP000612746"/>
    </source>
</evidence>
<evidence type="ECO:0000313" key="8">
    <source>
        <dbReference type="EMBL" id="KAG2175776.1"/>
    </source>
</evidence>
<feature type="non-terminal residue" evidence="8">
    <location>
        <position position="1"/>
    </location>
</feature>
<comment type="caution">
    <text evidence="8">The sequence shown here is derived from an EMBL/GenBank/DDBJ whole genome shotgun (WGS) entry which is preliminary data.</text>
</comment>
<dbReference type="OrthoDB" id="264392at2759"/>
<feature type="transmembrane region" description="Helical" evidence="5">
    <location>
        <begin position="12"/>
        <end position="30"/>
    </location>
</feature>
<dbReference type="PANTHER" id="PTHR15948:SF0">
    <property type="entry name" value="GOLGI PH REGULATOR A-RELATED"/>
    <property type="match status" value="1"/>
</dbReference>
<evidence type="ECO:0000256" key="1">
    <source>
        <dbReference type="ARBA" id="ARBA00004141"/>
    </source>
</evidence>
<keyword evidence="3 5" id="KW-1133">Transmembrane helix</keyword>
<keyword evidence="2 5" id="KW-0812">Transmembrane</keyword>
<reference evidence="8" key="1">
    <citation type="submission" date="2020-12" db="EMBL/GenBank/DDBJ databases">
        <title>Metabolic potential, ecology and presence of endohyphal bacteria is reflected in genomic diversity of Mucoromycotina.</title>
        <authorList>
            <person name="Muszewska A."/>
            <person name="Okrasinska A."/>
            <person name="Steczkiewicz K."/>
            <person name="Drgas O."/>
            <person name="Orlowska M."/>
            <person name="Perlinska-Lenart U."/>
            <person name="Aleksandrzak-Piekarczyk T."/>
            <person name="Szatraj K."/>
            <person name="Zielenkiewicz U."/>
            <person name="Pilsyk S."/>
            <person name="Malc E."/>
            <person name="Mieczkowski P."/>
            <person name="Kruszewska J.S."/>
            <person name="Biernat P."/>
            <person name="Pawlowska J."/>
        </authorList>
    </citation>
    <scope>NUCLEOTIDE SEQUENCE</scope>
    <source>
        <strain evidence="8">WA0000051536</strain>
    </source>
</reference>
<feature type="transmembrane region" description="Helical" evidence="5">
    <location>
        <begin position="118"/>
        <end position="136"/>
    </location>
</feature>
<organism evidence="8 9">
    <name type="scientific">Umbelopsis vinacea</name>
    <dbReference type="NCBI Taxonomy" id="44442"/>
    <lineage>
        <taxon>Eukaryota</taxon>
        <taxon>Fungi</taxon>
        <taxon>Fungi incertae sedis</taxon>
        <taxon>Mucoromycota</taxon>
        <taxon>Mucoromycotina</taxon>
        <taxon>Umbelopsidomycetes</taxon>
        <taxon>Umbelopsidales</taxon>
        <taxon>Umbelopsidaceae</taxon>
        <taxon>Umbelopsis</taxon>
    </lineage>
</organism>
<feature type="transmembrane region" description="Helical" evidence="5">
    <location>
        <begin position="50"/>
        <end position="73"/>
    </location>
</feature>
<proteinExistence type="predicted"/>
<dbReference type="PANTHER" id="PTHR15948">
    <property type="entry name" value="G-PROTEIN COUPLED RECEPTOR 89-RELATED"/>
    <property type="match status" value="1"/>
</dbReference>
<evidence type="ECO:0000256" key="3">
    <source>
        <dbReference type="ARBA" id="ARBA00022989"/>
    </source>
</evidence>
<gene>
    <name evidence="8" type="ORF">INT44_000254</name>
</gene>
<feature type="transmembrane region" description="Helical" evidence="5">
    <location>
        <begin position="152"/>
        <end position="177"/>
    </location>
</feature>
<feature type="transmembrane region" description="Helical" evidence="5">
    <location>
        <begin position="350"/>
        <end position="367"/>
    </location>
</feature>
<evidence type="ECO:0000256" key="2">
    <source>
        <dbReference type="ARBA" id="ARBA00022692"/>
    </source>
</evidence>
<evidence type="ECO:0000256" key="5">
    <source>
        <dbReference type="SAM" id="Phobius"/>
    </source>
</evidence>
<dbReference type="AlphaFoldDB" id="A0A8H7U8D6"/>
<feature type="domain" description="Abscisic acid G-protein coupled receptor-like" evidence="6">
    <location>
        <begin position="282"/>
        <end position="454"/>
    </location>
</feature>
<evidence type="ECO:0000259" key="6">
    <source>
        <dbReference type="Pfam" id="PF12430"/>
    </source>
</evidence>
<dbReference type="InterPro" id="IPR025969">
    <property type="entry name" value="ABA_GPCR_dom"/>
</dbReference>
<sequence>MASLWDSLIVLLFQASFFLISWSILPPLFLPHYKPPSLVAYQSKHWPLQLIFSTAVSSSCLLFVLVVFVIAGILDEKSSWGFWNWNLQLMLVLITLIIPFGFSFTFIQGKGLSSRTSVYLSLIVTGLYLYLFSHIANRSQQTSEGYSVIEFAVYRVCVIGVTVMSALSGFGVVYTPYSSLSYFAKKVTETEVEYAKKAYEQTLDFIQTKRQQLKQSEDGSASSAHDTSQRHIVNRIFGRNPQSASAKDRAKLVDEIDMLQQLARSMLVDKLMVSVHQQRTKASRTLRGKCINLLGTFFSVYCVYKLISVTVNVVSNRLGRGDPVSTFLSLLLWNVGDESKIDLQYWSQQLSYLFIGLIVLGSVRGFLTLMLKLSRKYSQQAEISPSTALALVAFILSTYLVSSVVMMQVTLPQEYRQLISKSLGHIEFDYFLQWSDIIFLIFSIASCFVLYVMHSTSSSKALANDFADLQLGKMEQG</sequence>
<comment type="subcellular location">
    <subcellularLocation>
        <location evidence="1">Membrane</location>
        <topology evidence="1">Multi-pass membrane protein</topology>
    </subcellularLocation>
</comment>
<dbReference type="InterPro" id="IPR015672">
    <property type="entry name" value="GPHR/GTG"/>
</dbReference>
<feature type="transmembrane region" description="Helical" evidence="5">
    <location>
        <begin position="85"/>
        <end position="106"/>
    </location>
</feature>
<dbReference type="InterPro" id="IPR022535">
    <property type="entry name" value="Golgi_pH-regulator_cons_dom"/>
</dbReference>
<dbReference type="Pfam" id="PF12537">
    <property type="entry name" value="GPHR_N"/>
    <property type="match status" value="1"/>
</dbReference>
<feature type="transmembrane region" description="Helical" evidence="5">
    <location>
        <begin position="388"/>
        <end position="411"/>
    </location>
</feature>
<dbReference type="EMBL" id="JAEPRA010000014">
    <property type="protein sequence ID" value="KAG2175776.1"/>
    <property type="molecule type" value="Genomic_DNA"/>
</dbReference>
<evidence type="ECO:0000259" key="7">
    <source>
        <dbReference type="Pfam" id="PF12537"/>
    </source>
</evidence>
<accession>A0A8H7U8D6</accession>
<dbReference type="Pfam" id="PF12430">
    <property type="entry name" value="ABA_GPCR"/>
    <property type="match status" value="1"/>
</dbReference>
<keyword evidence="9" id="KW-1185">Reference proteome</keyword>
<evidence type="ECO:0000256" key="4">
    <source>
        <dbReference type="ARBA" id="ARBA00023136"/>
    </source>
</evidence>